<comment type="caution">
    <text evidence="11">The sequence shown here is derived from an EMBL/GenBank/DDBJ whole genome shotgun (WGS) entry which is preliminary data.</text>
</comment>
<evidence type="ECO:0000313" key="12">
    <source>
        <dbReference type="Proteomes" id="UP000654670"/>
    </source>
</evidence>
<dbReference type="Gene3D" id="2.30.140.30">
    <property type="match status" value="1"/>
</dbReference>
<evidence type="ECO:0000256" key="2">
    <source>
        <dbReference type="ARBA" id="ARBA00022729"/>
    </source>
</evidence>
<dbReference type="GO" id="GO:0009252">
    <property type="term" value="P:peptidoglycan biosynthetic process"/>
    <property type="evidence" value="ECO:0007669"/>
    <property type="project" value="UniProtKB-KW"/>
</dbReference>
<organism evidence="11 12">
    <name type="scientific">Sporolactobacillus putidus</name>
    <dbReference type="NCBI Taxonomy" id="492735"/>
    <lineage>
        <taxon>Bacteria</taxon>
        <taxon>Bacillati</taxon>
        <taxon>Bacillota</taxon>
        <taxon>Bacilli</taxon>
        <taxon>Bacillales</taxon>
        <taxon>Sporolactobacillaceae</taxon>
        <taxon>Sporolactobacillus</taxon>
    </lineage>
</organism>
<sequence length="341" mass="38063">MDRSSGRILYEKNGTEELPIASITKVMTAVLAIESGKMNQMVTISDQAIKAGGSSIYLKPGEKIRLADLVYGLMLRSGNDAAVAIAEAVAQSEAGFVFLMNEKARLLGMTDTHFTNSNGLDNPDHYSTADDMAILTQYAMSHALFRKIVQTKVYKASATNKEGVRLWRNKNKMLTQYPFSTGGKTGFTRTAGRTLISTASKNQLDLIAVTLNDGNDWLDHKNLFEWAFSVYQQTEVVRKGKFEANADPFYRGHLYASRSLFLPLTKDEQRSFTKKLILIRPPVQNKNWTPPSPAGRVVILLGNREIAEVPLFYEKAKEKTKGLWPLFADFFKAEFTGSELP</sequence>
<dbReference type="GO" id="GO:0006508">
    <property type="term" value="P:proteolysis"/>
    <property type="evidence" value="ECO:0007669"/>
    <property type="project" value="InterPro"/>
</dbReference>
<gene>
    <name evidence="11" type="ORF">GCM10007968_08620</name>
</gene>
<keyword evidence="11" id="KW-0121">Carboxypeptidase</keyword>
<dbReference type="PANTHER" id="PTHR21581">
    <property type="entry name" value="D-ALANYL-D-ALANINE CARBOXYPEPTIDASE"/>
    <property type="match status" value="1"/>
</dbReference>
<keyword evidence="12" id="KW-1185">Reference proteome</keyword>
<dbReference type="InterPro" id="IPR018044">
    <property type="entry name" value="Peptidase_S11"/>
</dbReference>
<dbReference type="GO" id="GO:0071555">
    <property type="term" value="P:cell wall organization"/>
    <property type="evidence" value="ECO:0007669"/>
    <property type="project" value="UniProtKB-KW"/>
</dbReference>
<dbReference type="InterPro" id="IPR012338">
    <property type="entry name" value="Beta-lactam/transpept-like"/>
</dbReference>
<evidence type="ECO:0000256" key="4">
    <source>
        <dbReference type="ARBA" id="ARBA00022960"/>
    </source>
</evidence>
<dbReference type="PANTHER" id="PTHR21581:SF33">
    <property type="entry name" value="D-ALANYL-D-ALANINE CARBOXYPEPTIDASE DACB"/>
    <property type="match status" value="1"/>
</dbReference>
<feature type="domain" description="Peptidase S11 D-alanyl-D-alanine carboxypeptidase A N-terminal" evidence="10">
    <location>
        <begin position="1"/>
        <end position="213"/>
    </location>
</feature>
<dbReference type="Pfam" id="PF00768">
    <property type="entry name" value="Peptidase_S11"/>
    <property type="match status" value="1"/>
</dbReference>
<name>A0A917W0B3_9BACL</name>
<evidence type="ECO:0000313" key="11">
    <source>
        <dbReference type="EMBL" id="GGL46814.1"/>
    </source>
</evidence>
<dbReference type="SUPFAM" id="SSF56601">
    <property type="entry name" value="beta-lactamase/transpeptidase-like"/>
    <property type="match status" value="1"/>
</dbReference>
<keyword evidence="11" id="KW-0645">Protease</keyword>
<evidence type="ECO:0000259" key="10">
    <source>
        <dbReference type="Pfam" id="PF00768"/>
    </source>
</evidence>
<dbReference type="Proteomes" id="UP000654670">
    <property type="component" value="Unassembled WGS sequence"/>
</dbReference>
<evidence type="ECO:0000256" key="1">
    <source>
        <dbReference type="ARBA" id="ARBA00007164"/>
    </source>
</evidence>
<protein>
    <submittedName>
        <fullName evidence="11">D-alanyl-D-alanine carboxypeptidase</fullName>
    </submittedName>
</protein>
<evidence type="ECO:0000256" key="9">
    <source>
        <dbReference type="RuleBase" id="RU004016"/>
    </source>
</evidence>
<evidence type="ECO:0000256" key="7">
    <source>
        <dbReference type="PIRSR" id="PIRSR618044-1"/>
    </source>
</evidence>
<proteinExistence type="inferred from homology"/>
<evidence type="ECO:0000256" key="5">
    <source>
        <dbReference type="ARBA" id="ARBA00022984"/>
    </source>
</evidence>
<feature type="active site" evidence="7">
    <location>
        <position position="77"/>
    </location>
</feature>
<keyword evidence="4" id="KW-0133">Cell shape</keyword>
<dbReference type="AlphaFoldDB" id="A0A917W0B3"/>
<dbReference type="Gene3D" id="3.40.710.10">
    <property type="entry name" value="DD-peptidase/beta-lactamase superfamily"/>
    <property type="match status" value="1"/>
</dbReference>
<keyword evidence="2" id="KW-0732">Signal</keyword>
<evidence type="ECO:0000256" key="6">
    <source>
        <dbReference type="ARBA" id="ARBA00023316"/>
    </source>
</evidence>
<reference evidence="11" key="1">
    <citation type="journal article" date="2014" name="Int. J. Syst. Evol. Microbiol.">
        <title>Complete genome sequence of Corynebacterium casei LMG S-19264T (=DSM 44701T), isolated from a smear-ripened cheese.</title>
        <authorList>
            <consortium name="US DOE Joint Genome Institute (JGI-PGF)"/>
            <person name="Walter F."/>
            <person name="Albersmeier A."/>
            <person name="Kalinowski J."/>
            <person name="Ruckert C."/>
        </authorList>
    </citation>
    <scope>NUCLEOTIDE SEQUENCE</scope>
    <source>
        <strain evidence="11">JCM 15325</strain>
    </source>
</reference>
<dbReference type="EMBL" id="BMOK01000003">
    <property type="protein sequence ID" value="GGL46814.1"/>
    <property type="molecule type" value="Genomic_DNA"/>
</dbReference>
<reference evidence="11" key="2">
    <citation type="submission" date="2020-09" db="EMBL/GenBank/DDBJ databases">
        <authorList>
            <person name="Sun Q."/>
            <person name="Ohkuma M."/>
        </authorList>
    </citation>
    <scope>NUCLEOTIDE SEQUENCE</scope>
    <source>
        <strain evidence="11">JCM 15325</strain>
    </source>
</reference>
<evidence type="ECO:0000256" key="8">
    <source>
        <dbReference type="PIRSR" id="PIRSR618044-2"/>
    </source>
</evidence>
<dbReference type="PRINTS" id="PR00725">
    <property type="entry name" value="DADACBPTASE1"/>
</dbReference>
<dbReference type="GO" id="GO:0009002">
    <property type="term" value="F:serine-type D-Ala-D-Ala carboxypeptidase activity"/>
    <property type="evidence" value="ECO:0007669"/>
    <property type="project" value="InterPro"/>
</dbReference>
<keyword evidence="5" id="KW-0573">Peptidoglycan synthesis</keyword>
<comment type="similarity">
    <text evidence="1 9">Belongs to the peptidase S11 family.</text>
</comment>
<feature type="active site" description="Acyl-ester intermediate" evidence="7">
    <location>
        <position position="22"/>
    </location>
</feature>
<accession>A0A917W0B3</accession>
<feature type="binding site" evidence="8">
    <location>
        <position position="184"/>
    </location>
    <ligand>
        <name>substrate</name>
    </ligand>
</feature>
<keyword evidence="6" id="KW-0961">Cell wall biogenesis/degradation</keyword>
<feature type="active site" description="Proton acceptor" evidence="7">
    <location>
        <position position="25"/>
    </location>
</feature>
<dbReference type="InterPro" id="IPR001967">
    <property type="entry name" value="Peptidase_S11_N"/>
</dbReference>
<keyword evidence="3" id="KW-0378">Hydrolase</keyword>
<evidence type="ECO:0000256" key="3">
    <source>
        <dbReference type="ARBA" id="ARBA00022801"/>
    </source>
</evidence>
<dbReference type="GO" id="GO:0008360">
    <property type="term" value="P:regulation of cell shape"/>
    <property type="evidence" value="ECO:0007669"/>
    <property type="project" value="UniProtKB-KW"/>
</dbReference>